<sequence>MKIDFSTLPLAPHAFSEAPMTFCKSEHKRILSSIMDILLVETGHRVARENWQAAQLRNLLAHAAQRSAFWRQRIGTRKSYADVRLSSLPALTRADLRQQVAREGSLMPPGSEPTQKHATSGSSGVPVEFFVSRMNGYYNSVRGLAQHFIDGRDLSLSITRFKSLFTDDPCGFTVSKVDNPYGLQGFVLRGAYKKIEFTHPDLKALSKELRRDPIGLMIAQPRIVEALLQFAGVDFFKEAGVAIWLSLGDRPSQSARDALSSVGIPVTANYSCEEIGMIGYECGSAPNFYHVCTSNVLVEIDQTTLADFDGQPAGRVLLTHLHSYATPFIRYDVGDIASLHKSCPCGHQGPALSNIYGRSKQLLKHADGSLSPFLIRGADILAVADISEFRIRQTELQTIVVEIAAPETLPPAKIDAFRQLVKTYAGEGFDIQVNQVPKIDWGRDTKRLGFRNELLS</sequence>
<dbReference type="Proteomes" id="UP000256900">
    <property type="component" value="Unassembled WGS sequence"/>
</dbReference>
<dbReference type="SUPFAM" id="SSF56801">
    <property type="entry name" value="Acetyl-CoA synthetase-like"/>
    <property type="match status" value="1"/>
</dbReference>
<reference evidence="2 3" key="1">
    <citation type="submission" date="2018-08" db="EMBL/GenBank/DDBJ databases">
        <title>Genomic Encyclopedia of Type Strains, Phase IV (KMG-IV): sequencing the most valuable type-strain genomes for metagenomic binning, comparative biology and taxonomic classification.</title>
        <authorList>
            <person name="Goeker M."/>
        </authorList>
    </citation>
    <scope>NUCLEOTIDE SEQUENCE [LARGE SCALE GENOMIC DNA]</scope>
    <source>
        <strain evidence="2 3">BW863</strain>
    </source>
</reference>
<comment type="caution">
    <text evidence="2">The sequence shown here is derived from an EMBL/GenBank/DDBJ whole genome shotgun (WGS) entry which is preliminary data.</text>
</comment>
<keyword evidence="3" id="KW-1185">Reference proteome</keyword>
<dbReference type="EMBL" id="QUMO01000001">
    <property type="protein sequence ID" value="REF89533.1"/>
    <property type="molecule type" value="Genomic_DNA"/>
</dbReference>
<name>A0A3D9Z2Z9_9HYPH</name>
<dbReference type="GO" id="GO:0016874">
    <property type="term" value="F:ligase activity"/>
    <property type="evidence" value="ECO:0007669"/>
    <property type="project" value="UniProtKB-KW"/>
</dbReference>
<evidence type="ECO:0000256" key="1">
    <source>
        <dbReference type="SAM" id="MobiDB-lite"/>
    </source>
</evidence>
<dbReference type="PANTHER" id="PTHR36932">
    <property type="entry name" value="CAPSULAR POLYSACCHARIDE BIOSYNTHESIS PROTEIN"/>
    <property type="match status" value="1"/>
</dbReference>
<keyword evidence="2" id="KW-0436">Ligase</keyword>
<dbReference type="PANTHER" id="PTHR36932:SF1">
    <property type="entry name" value="CAPSULAR POLYSACCHARIDE BIOSYNTHESIS PROTEIN"/>
    <property type="match status" value="1"/>
</dbReference>
<dbReference type="InterPro" id="IPR053158">
    <property type="entry name" value="CapK_Type1_Caps_Biosynth"/>
</dbReference>
<feature type="compositionally biased region" description="Polar residues" evidence="1">
    <location>
        <begin position="112"/>
        <end position="123"/>
    </location>
</feature>
<evidence type="ECO:0000313" key="2">
    <source>
        <dbReference type="EMBL" id="REF89533.1"/>
    </source>
</evidence>
<proteinExistence type="predicted"/>
<dbReference type="RefSeq" id="WP_115835289.1">
    <property type="nucleotide sequence ID" value="NZ_QUMO01000001.1"/>
</dbReference>
<evidence type="ECO:0000313" key="3">
    <source>
        <dbReference type="Proteomes" id="UP000256900"/>
    </source>
</evidence>
<organism evidence="2 3">
    <name type="scientific">Methylovirgula ligni</name>
    <dbReference type="NCBI Taxonomy" id="569860"/>
    <lineage>
        <taxon>Bacteria</taxon>
        <taxon>Pseudomonadati</taxon>
        <taxon>Pseudomonadota</taxon>
        <taxon>Alphaproteobacteria</taxon>
        <taxon>Hyphomicrobiales</taxon>
        <taxon>Beijerinckiaceae</taxon>
        <taxon>Methylovirgula</taxon>
    </lineage>
</organism>
<dbReference type="InterPro" id="IPR042099">
    <property type="entry name" value="ANL_N_sf"/>
</dbReference>
<protein>
    <submittedName>
        <fullName evidence="2">Phenylacetate-coenzyme A ligase PaaK-like adenylate-forming protein</fullName>
    </submittedName>
</protein>
<accession>A0A3D9Z2Z9</accession>
<dbReference type="Gene3D" id="3.40.50.12780">
    <property type="entry name" value="N-terminal domain of ligase-like"/>
    <property type="match status" value="1"/>
</dbReference>
<gene>
    <name evidence="2" type="ORF">DES32_0755</name>
</gene>
<feature type="region of interest" description="Disordered" evidence="1">
    <location>
        <begin position="104"/>
        <end position="123"/>
    </location>
</feature>
<dbReference type="AlphaFoldDB" id="A0A3D9Z2Z9"/>